<feature type="domain" description="Flagellar basal body rod protein N-terminal" evidence="3">
    <location>
        <begin position="8"/>
        <end position="36"/>
    </location>
</feature>
<dbReference type="Pfam" id="PF22692">
    <property type="entry name" value="LlgE_F_G_D1"/>
    <property type="match status" value="1"/>
</dbReference>
<dbReference type="NCBIfam" id="TIGR03506">
    <property type="entry name" value="FlgEFG_subfam"/>
    <property type="match status" value="1"/>
</dbReference>
<dbReference type="Pfam" id="PF06429">
    <property type="entry name" value="Flg_bbr_C"/>
    <property type="match status" value="1"/>
</dbReference>
<evidence type="ECO:0000313" key="6">
    <source>
        <dbReference type="EMBL" id="MBC3805004.1"/>
    </source>
</evidence>
<dbReference type="PANTHER" id="PTHR30435">
    <property type="entry name" value="FLAGELLAR PROTEIN"/>
    <property type="match status" value="1"/>
</dbReference>
<dbReference type="InterPro" id="IPR053967">
    <property type="entry name" value="LlgE_F_G-like_D1"/>
</dbReference>
<feature type="domain" description="Flagellar basal-body/hook protein C-terminal" evidence="4">
    <location>
        <begin position="204"/>
        <end position="248"/>
    </location>
</feature>
<dbReference type="InterPro" id="IPR001444">
    <property type="entry name" value="Flag_bb_rod_N"/>
</dbReference>
<sequence length="254" mass="26670">MMERGSYSAAAGMLSGQKAINVLSQNVANVNTAGYKSQSTIKGSFGEYLVSRMSMDPDIAQDGIGTGTYITINDDQLTDFTQGSFQATGRSVDAAIQGQGFFVVQNANYGQVLTRNGQFELDATGNLILPGVGNVLNSAGQPINLAGSDFTISANGTITQNGAEVGQLYIATVANGDDLTQVGEGFYQSQAGIQAAQNGTYSIMQGTIERSNVDMTEEMSDIIAMQNNFSSCSQMLKIFDSIAEIAANKVGKLG</sequence>
<comment type="similarity">
    <text evidence="1 2">Belongs to the flagella basal body rod proteins family.</text>
</comment>
<comment type="caution">
    <text evidence="6">The sequence shown here is derived from an EMBL/GenBank/DDBJ whole genome shotgun (WGS) entry which is preliminary data.</text>
</comment>
<dbReference type="PANTHER" id="PTHR30435:SF19">
    <property type="entry name" value="FLAGELLAR BASAL-BODY ROD PROTEIN FLGG"/>
    <property type="match status" value="1"/>
</dbReference>
<keyword evidence="6" id="KW-0966">Cell projection</keyword>
<evidence type="ECO:0000313" key="7">
    <source>
        <dbReference type="Proteomes" id="UP000603234"/>
    </source>
</evidence>
<protein>
    <submittedName>
        <fullName evidence="6">Flagellar hook-basal body complex protein</fullName>
    </submittedName>
</protein>
<dbReference type="SUPFAM" id="SSF117143">
    <property type="entry name" value="Flagellar hook protein flgE"/>
    <property type="match status" value="1"/>
</dbReference>
<dbReference type="EMBL" id="WJBC01000017">
    <property type="protein sequence ID" value="MBC3805004.1"/>
    <property type="molecule type" value="Genomic_DNA"/>
</dbReference>
<dbReference type="Pfam" id="PF00460">
    <property type="entry name" value="Flg_bb_rod"/>
    <property type="match status" value="1"/>
</dbReference>
<evidence type="ECO:0000259" key="5">
    <source>
        <dbReference type="Pfam" id="PF22692"/>
    </source>
</evidence>
<evidence type="ECO:0000256" key="2">
    <source>
        <dbReference type="RuleBase" id="RU362116"/>
    </source>
</evidence>
<organism evidence="6 7">
    <name type="scientific">Acetobacterium fimetarium</name>
    <dbReference type="NCBI Taxonomy" id="52691"/>
    <lineage>
        <taxon>Bacteria</taxon>
        <taxon>Bacillati</taxon>
        <taxon>Bacillota</taxon>
        <taxon>Clostridia</taxon>
        <taxon>Eubacteriales</taxon>
        <taxon>Eubacteriaceae</taxon>
        <taxon>Acetobacterium</taxon>
    </lineage>
</organism>
<reference evidence="6 7" key="1">
    <citation type="journal article" date="2020" name="mSystems">
        <title>Defining Genomic and Predicted Metabolic Features of the Acetobacterium Genus.</title>
        <authorList>
            <person name="Ross D.E."/>
            <person name="Marshall C.W."/>
            <person name="Gulliver D."/>
            <person name="May H.D."/>
            <person name="Norman R.S."/>
        </authorList>
    </citation>
    <scope>NUCLEOTIDE SEQUENCE [LARGE SCALE GENOMIC DNA]</scope>
    <source>
        <strain evidence="6 7">DSM 8238</strain>
    </source>
</reference>
<keyword evidence="6" id="KW-0969">Cilium</keyword>
<gene>
    <name evidence="6" type="ORF">GH808_11235</name>
</gene>
<dbReference type="InterPro" id="IPR020013">
    <property type="entry name" value="Flagellar_FlgE/F/G"/>
</dbReference>
<keyword evidence="6" id="KW-0282">Flagellum</keyword>
<evidence type="ECO:0000259" key="4">
    <source>
        <dbReference type="Pfam" id="PF06429"/>
    </source>
</evidence>
<dbReference type="InterPro" id="IPR037925">
    <property type="entry name" value="FlgE/F/G-like"/>
</dbReference>
<keyword evidence="2" id="KW-0975">Bacterial flagellum</keyword>
<comment type="subcellular location">
    <subcellularLocation>
        <location evidence="2">Bacterial flagellum basal body</location>
    </subcellularLocation>
</comment>
<proteinExistence type="inferred from homology"/>
<dbReference type="Proteomes" id="UP000603234">
    <property type="component" value="Unassembled WGS sequence"/>
</dbReference>
<name>A0ABR6WXP9_9FIRM</name>
<evidence type="ECO:0000259" key="3">
    <source>
        <dbReference type="Pfam" id="PF00460"/>
    </source>
</evidence>
<dbReference type="RefSeq" id="WP_186842887.1">
    <property type="nucleotide sequence ID" value="NZ_WJBC01000017.1"/>
</dbReference>
<evidence type="ECO:0000256" key="1">
    <source>
        <dbReference type="ARBA" id="ARBA00009677"/>
    </source>
</evidence>
<keyword evidence="7" id="KW-1185">Reference proteome</keyword>
<dbReference type="InterPro" id="IPR010930">
    <property type="entry name" value="Flg_bb/hook_C_dom"/>
</dbReference>
<accession>A0ABR6WXP9</accession>
<feature type="domain" description="Flagellar hook protein FlgE/F/G-like D1" evidence="5">
    <location>
        <begin position="95"/>
        <end position="159"/>
    </location>
</feature>